<sequence>MREVVCCCTSLLDKILYLIKLFIPENLYPPNYHTFRIIFCILFIKKQTNKASIIMKRPHYAVLYCLLAILFLIWPVTGFCNYQGVFQIDVFVGYQPPVISPILVQTILEDTPSQPIPFTLTDPDTDENNLMLFAESNNHTLVPNDNVQFSGSGKNRFATITPAADEFGSLSITIFATDGFNTESQQFWVHVLPRDDPPVIASIGNQSTMQDIATIPIPFTIADVDSQSLTLWCESNDPAIVDSMLIEGISPEGNLLISPGNSYNLSLTVTPAQAAYGTVSVTVFVEDDTHQKSHTEFTLNISEVKYLIQTAVAGEGQISPTNPIVKKYGQVVIRMKPQEGFMIKDVIIDGISKGPMPRFIAYGINPPSQLTAIFGPPEEYTITTIANTGGAISPVGPVKITENHDQLFYINTQAGYVLTDVLVDGQSIGPVVLYEFTNVDQQHTIQAIFRSASPPVADFQPNITSGFLPLKVQFADRSYIEDDTNGDEITDWLWDFGDGSAKSSSQNPIHYYSLEGQYTVTLTTTGTGGLTDTNIQANLITVQPSTVYLSFSADKTDISNGDNVQFSAQSNIATDISWLWLFGDGSTSTLQNPSHVYENAGKYTVELTVTVSGEPYNKIKTQYIKVGGRTISGQIRKGDINGNDTGIPLPSYWVEVWHTGSTPIAYTHTDENGDYTITGLPPETGFVVGAFPPFGSSDYFEEFYNNQSSLATAHTIDLSDQDQPNIDFVLKAVPQYGISGRIHNGANGLQGIEVTVFSEDANFSAYTITNAQGEYTITGLKLASDYIVFAYYDTAEYFYSIPDNQTVGTYIPVCEDTVSRWSLASKVTPAIDPVTENIDMVLCQSGTIHGHVANNTQNLQNIWVNASSDLLNVENGALTDENGQYTITGLIIVSDSEKLTKGYLVEVFESNYPYQAYSQTTQVLDATRVTANNSQSIDFSLKQSANIKGRVLDIYNNPVPDVQLTAYSKSSPASKQGTTVSNSSGFYTLTNLPFATDYIVAAFSDYFPPQYYNLKSKEEMDLAETVSLTYGDVSDINFVLDEGAVIKGYVTISENNNIRAAQNIWVDIHSQSEPTNGGQVKTDADGYYEMTGLDDTIADYIIQVKLTGYQPAYYHPSAADTTVYLWNQAEGVAPSTDTDRNLLIVKGFSITGQVTFQGEPIKGLQVIAYSESGGSGSNITTQNNQENYAINGLPNGIYTVFISSNQYADATIENVSVNGANVDAIDFSLALPERKIQGTVYELGADKSVKLLVFSIDGDDSKIIELVGDGTPMPYTIPALKAFSDYKMQLYSNDYPDQVYNNQISINDADIINLATANATGIDITLNANVSIITGQVEFPSSATLGDTAWVDVQSPKTGSQGAAEVKKLIDTENPVADAYTITGLPRADDFLVHVWSDKYLTQYFDNADTADSATLIDTTDDYIKDNVNFTLDPGATIFGKIVDEYKNGLSNIYVEASSDSTNSIRGTMSAFDGNFAVKGLKEADDYKLKAIKHGVDLPFFYHEEQTVRERSLASSISTLTGNPSVEIILSEGLSIAGTVRDTLRNPILNERIWVNISSDTSQIDVGDYVNQDGTYEITGLPSGKDYQVEAQPPSTSPYLSEILSSIESGQRNVDFYLSTGSKVSGYVQTNTGEAIRNVKVSISSVSQSVGKWTMTKSDGSFEINGLPLASDYAVIATPPESASYVEFSEFGLMIDSTITKNITLMPAMRFTGFVYAANMTPIKNAWVSAFSQSSDNFMKGQRTDADGRFEINNLPDASDFVVSVQADDYLTQKLENQSPGGSDITFELEESGSISGSVKNFNGQPISGARVKASSANVNTVVVVVTGSNGKFELKGLKKTDTFGNLISNYQITAEVQGFQTQTKVEKQVGDVVDFKMSTGGTISGTIKDANSNTPPQQYKIAVSVFEKLANGRLKIPPVKTSTNSDGQFIVKGLTDGVSYVIQVRSNIVGNLDNKLQWLGESQEGVFLYTDAIEVSPGDVIDFKFKGTF</sequence>
<dbReference type="PANTHER" id="PTHR36842">
    <property type="entry name" value="PROTEIN TOLB HOMOLOG"/>
    <property type="match status" value="1"/>
</dbReference>
<dbReference type="Gene3D" id="2.60.40.1120">
    <property type="entry name" value="Carboxypeptidase-like, regulatory domain"/>
    <property type="match status" value="5"/>
</dbReference>
<evidence type="ECO:0000256" key="1">
    <source>
        <dbReference type="SAM" id="Phobius"/>
    </source>
</evidence>
<dbReference type="InterPro" id="IPR000601">
    <property type="entry name" value="PKD_dom"/>
</dbReference>
<dbReference type="InterPro" id="IPR008969">
    <property type="entry name" value="CarboxyPept-like_regulatory"/>
</dbReference>
<dbReference type="SUPFAM" id="SSF49299">
    <property type="entry name" value="PKD domain"/>
    <property type="match status" value="2"/>
</dbReference>
<gene>
    <name evidence="3" type="ORF">OMM_01480</name>
</gene>
<dbReference type="InterPro" id="IPR022409">
    <property type="entry name" value="PKD/Chitinase_dom"/>
</dbReference>
<dbReference type="SUPFAM" id="SSF49464">
    <property type="entry name" value="Carboxypeptidase regulatory domain-like"/>
    <property type="match status" value="7"/>
</dbReference>
<keyword evidence="1" id="KW-0472">Membrane</keyword>
<dbReference type="CDD" id="cd00146">
    <property type="entry name" value="PKD"/>
    <property type="match status" value="2"/>
</dbReference>
<accession>A0A1V1PD87</accession>
<dbReference type="SUPFAM" id="SSF117074">
    <property type="entry name" value="Hypothetical protein PA1324"/>
    <property type="match status" value="1"/>
</dbReference>
<keyword evidence="1" id="KW-0812">Transmembrane</keyword>
<dbReference type="InterPro" id="IPR035986">
    <property type="entry name" value="PKD_dom_sf"/>
</dbReference>
<dbReference type="Proteomes" id="UP000189670">
    <property type="component" value="Unassembled WGS sequence"/>
</dbReference>
<name>A0A1V1PD87_9BACT</name>
<dbReference type="Gene3D" id="2.60.40.10">
    <property type="entry name" value="Immunoglobulins"/>
    <property type="match status" value="3"/>
</dbReference>
<dbReference type="Pfam" id="PF18911">
    <property type="entry name" value="PKD_4"/>
    <property type="match status" value="2"/>
</dbReference>
<dbReference type="EMBL" id="ATBP01000117">
    <property type="protein sequence ID" value="ETR72744.1"/>
    <property type="molecule type" value="Genomic_DNA"/>
</dbReference>
<dbReference type="InterPro" id="IPR013783">
    <property type="entry name" value="Ig-like_fold"/>
</dbReference>
<evidence type="ECO:0000259" key="2">
    <source>
        <dbReference type="PROSITE" id="PS50093"/>
    </source>
</evidence>
<comment type="caution">
    <text evidence="3">The sequence shown here is derived from an EMBL/GenBank/DDBJ whole genome shotgun (WGS) entry which is preliminary data.</text>
</comment>
<keyword evidence="1" id="KW-1133">Transmembrane helix</keyword>
<dbReference type="PANTHER" id="PTHR36842:SF1">
    <property type="entry name" value="PROTEIN TOLB"/>
    <property type="match status" value="1"/>
</dbReference>
<evidence type="ECO:0000313" key="4">
    <source>
        <dbReference type="Proteomes" id="UP000189670"/>
    </source>
</evidence>
<evidence type="ECO:0000313" key="3">
    <source>
        <dbReference type="EMBL" id="ETR72744.1"/>
    </source>
</evidence>
<feature type="domain" description="PKD" evidence="2">
    <location>
        <begin position="547"/>
        <end position="610"/>
    </location>
</feature>
<dbReference type="Pfam" id="PF13620">
    <property type="entry name" value="CarboxypepD_reg"/>
    <property type="match status" value="4"/>
</dbReference>
<feature type="transmembrane region" description="Helical" evidence="1">
    <location>
        <begin position="60"/>
        <end position="77"/>
    </location>
</feature>
<organism evidence="3 4">
    <name type="scientific">Candidatus Magnetoglobus multicellularis str. Araruama</name>
    <dbReference type="NCBI Taxonomy" id="890399"/>
    <lineage>
        <taxon>Bacteria</taxon>
        <taxon>Pseudomonadati</taxon>
        <taxon>Thermodesulfobacteriota</taxon>
        <taxon>Desulfobacteria</taxon>
        <taxon>Desulfobacterales</taxon>
        <taxon>Desulfobacteraceae</taxon>
        <taxon>Candidatus Magnetoglobus</taxon>
    </lineage>
</organism>
<reference evidence="4" key="1">
    <citation type="submission" date="2012-11" db="EMBL/GenBank/DDBJ databases">
        <authorList>
            <person name="Lucero-Rivera Y.E."/>
            <person name="Tovar-Ramirez D."/>
        </authorList>
    </citation>
    <scope>NUCLEOTIDE SEQUENCE [LARGE SCALE GENOMIC DNA]</scope>
    <source>
        <strain evidence="4">Araruama</strain>
    </source>
</reference>
<protein>
    <recommendedName>
        <fullName evidence="2">PKD domain-containing protein</fullName>
    </recommendedName>
</protein>
<feature type="domain" description="PKD" evidence="2">
    <location>
        <begin position="480"/>
        <end position="529"/>
    </location>
</feature>
<dbReference type="FunFam" id="2.60.40.10:FF:000270">
    <property type="entry name" value="Cell surface protein"/>
    <property type="match status" value="1"/>
</dbReference>
<dbReference type="PROSITE" id="PS50093">
    <property type="entry name" value="PKD"/>
    <property type="match status" value="2"/>
</dbReference>
<dbReference type="SMART" id="SM00089">
    <property type="entry name" value="PKD"/>
    <property type="match status" value="2"/>
</dbReference>
<proteinExistence type="predicted"/>